<evidence type="ECO:0000313" key="1">
    <source>
        <dbReference type="EMBL" id="MVO99050.1"/>
    </source>
</evidence>
<comment type="caution">
    <text evidence="1">The sequence shown here is derived from an EMBL/GenBank/DDBJ whole genome shotgun (WGS) entry which is preliminary data.</text>
</comment>
<gene>
    <name evidence="1" type="ORF">EDM21_05865</name>
</gene>
<dbReference type="Proteomes" id="UP000490800">
    <property type="component" value="Unassembled WGS sequence"/>
</dbReference>
<accession>A0A7X3FG74</accession>
<reference evidence="1 2" key="1">
    <citation type="journal article" date="2019" name="Microorganisms">
        <title>Paenibacillus lutrae sp. nov., A Chitinolytic Species Isolated from A River Otter in Castril Natural Park, Granada, Spain.</title>
        <authorList>
            <person name="Rodriguez M."/>
            <person name="Reina J.C."/>
            <person name="Bejar V."/>
            <person name="Llamas I."/>
        </authorList>
    </citation>
    <scope>NUCLEOTIDE SEQUENCE [LARGE SCALE GENOMIC DNA]</scope>
    <source>
        <strain evidence="1 2">N10</strain>
    </source>
</reference>
<evidence type="ECO:0000313" key="2">
    <source>
        <dbReference type="Proteomes" id="UP000490800"/>
    </source>
</evidence>
<dbReference type="OrthoDB" id="9855030at2"/>
<dbReference type="EMBL" id="RHLK01000002">
    <property type="protein sequence ID" value="MVO99050.1"/>
    <property type="molecule type" value="Genomic_DNA"/>
</dbReference>
<protein>
    <submittedName>
        <fullName evidence="1">Uncharacterized protein</fullName>
    </submittedName>
</protein>
<proteinExistence type="predicted"/>
<dbReference type="AlphaFoldDB" id="A0A7X3FG74"/>
<keyword evidence="2" id="KW-1185">Reference proteome</keyword>
<sequence length="70" mass="7911">MNRVQSGKALQVDIGKICAQLGLDSNIMKDLKVRHYTVPAERNEPESGERVLRSREGTKKIFLSGKRSRN</sequence>
<name>A0A7X3FG74_9BACL</name>
<organism evidence="1 2">
    <name type="scientific">Paenibacillus lutrae</name>
    <dbReference type="NCBI Taxonomy" id="2078573"/>
    <lineage>
        <taxon>Bacteria</taxon>
        <taxon>Bacillati</taxon>
        <taxon>Bacillota</taxon>
        <taxon>Bacilli</taxon>
        <taxon>Bacillales</taxon>
        <taxon>Paenibacillaceae</taxon>
        <taxon>Paenibacillus</taxon>
    </lineage>
</organism>
<dbReference type="RefSeq" id="WP_157333696.1">
    <property type="nucleotide sequence ID" value="NZ_RHLK01000002.1"/>
</dbReference>